<reference evidence="7 8" key="1">
    <citation type="journal article" date="2013" name="Int. J. Syst. Evol. Microbiol.">
        <title>Roseomonas aerophila sp. nov., isolated from air.</title>
        <authorList>
            <person name="Kim S.J."/>
            <person name="Weon H.Y."/>
            <person name="Ahn J.H."/>
            <person name="Hong S.B."/>
            <person name="Seok S.J."/>
            <person name="Whang K.S."/>
            <person name="Kwon S.W."/>
        </authorList>
    </citation>
    <scope>NUCLEOTIDE SEQUENCE [LARGE SCALE GENOMIC DNA]</scope>
    <source>
        <strain evidence="7 8">NBRC 108923</strain>
    </source>
</reference>
<protein>
    <submittedName>
        <fullName evidence="7">EAL domain-containing protein</fullName>
    </submittedName>
</protein>
<keyword evidence="2" id="KW-1133">Transmembrane helix</keyword>
<evidence type="ECO:0000259" key="5">
    <source>
        <dbReference type="PROSITE" id="PS50883"/>
    </source>
</evidence>
<dbReference type="PROSITE" id="PS50887">
    <property type="entry name" value="GGDEF"/>
    <property type="match status" value="1"/>
</dbReference>
<feature type="domain" description="EAL" evidence="5">
    <location>
        <begin position="549"/>
        <end position="804"/>
    </location>
</feature>
<keyword evidence="2" id="KW-0472">Membrane</keyword>
<evidence type="ECO:0000259" key="3">
    <source>
        <dbReference type="PROSITE" id="PS50112"/>
    </source>
</evidence>
<dbReference type="PROSITE" id="PS50883">
    <property type="entry name" value="EAL"/>
    <property type="match status" value="1"/>
</dbReference>
<feature type="transmembrane region" description="Helical" evidence="2">
    <location>
        <begin position="203"/>
        <end position="223"/>
    </location>
</feature>
<dbReference type="RefSeq" id="WP_187786826.1">
    <property type="nucleotide sequence ID" value="NZ_JACTVA010000067.1"/>
</dbReference>
<comment type="caution">
    <text evidence="7">The sequence shown here is derived from an EMBL/GenBank/DDBJ whole genome shotgun (WGS) entry which is preliminary data.</text>
</comment>
<proteinExistence type="predicted"/>
<dbReference type="Proteomes" id="UP000626026">
    <property type="component" value="Unassembled WGS sequence"/>
</dbReference>
<organism evidence="7 8">
    <name type="scientific">Teichococcus aerophilus</name>
    <dbReference type="NCBI Taxonomy" id="1224513"/>
    <lineage>
        <taxon>Bacteria</taxon>
        <taxon>Pseudomonadati</taxon>
        <taxon>Pseudomonadota</taxon>
        <taxon>Alphaproteobacteria</taxon>
        <taxon>Acetobacterales</taxon>
        <taxon>Roseomonadaceae</taxon>
        <taxon>Roseomonas</taxon>
    </lineage>
</organism>
<keyword evidence="1" id="KW-0175">Coiled coil</keyword>
<dbReference type="SMART" id="SM00052">
    <property type="entry name" value="EAL"/>
    <property type="match status" value="1"/>
</dbReference>
<evidence type="ECO:0000259" key="4">
    <source>
        <dbReference type="PROSITE" id="PS50113"/>
    </source>
</evidence>
<dbReference type="PROSITE" id="PS50113">
    <property type="entry name" value="PAC"/>
    <property type="match status" value="1"/>
</dbReference>
<evidence type="ECO:0000313" key="8">
    <source>
        <dbReference type="Proteomes" id="UP000626026"/>
    </source>
</evidence>
<evidence type="ECO:0000259" key="6">
    <source>
        <dbReference type="PROSITE" id="PS50887"/>
    </source>
</evidence>
<keyword evidence="8" id="KW-1185">Reference proteome</keyword>
<dbReference type="InterPro" id="IPR029787">
    <property type="entry name" value="Nucleotide_cyclase"/>
</dbReference>
<dbReference type="InterPro" id="IPR001633">
    <property type="entry name" value="EAL_dom"/>
</dbReference>
<dbReference type="PANTHER" id="PTHR44757">
    <property type="entry name" value="DIGUANYLATE CYCLASE DGCP"/>
    <property type="match status" value="1"/>
</dbReference>
<dbReference type="EMBL" id="JACTVA010000067">
    <property type="protein sequence ID" value="MBC9209699.1"/>
    <property type="molecule type" value="Genomic_DNA"/>
</dbReference>
<dbReference type="CDD" id="cd00130">
    <property type="entry name" value="PAS"/>
    <property type="match status" value="1"/>
</dbReference>
<dbReference type="InterPro" id="IPR013656">
    <property type="entry name" value="PAS_4"/>
</dbReference>
<dbReference type="InterPro" id="IPR035965">
    <property type="entry name" value="PAS-like_dom_sf"/>
</dbReference>
<dbReference type="InterPro" id="IPR052155">
    <property type="entry name" value="Biofilm_reg_signaling"/>
</dbReference>
<evidence type="ECO:0000256" key="2">
    <source>
        <dbReference type="SAM" id="Phobius"/>
    </source>
</evidence>
<dbReference type="SMART" id="SM00267">
    <property type="entry name" value="GGDEF"/>
    <property type="match status" value="1"/>
</dbReference>
<feature type="domain" description="PAS" evidence="3">
    <location>
        <begin position="247"/>
        <end position="290"/>
    </location>
</feature>
<dbReference type="Gene3D" id="3.30.70.270">
    <property type="match status" value="1"/>
</dbReference>
<sequence length="811" mass="88151">MSEWTGSAAPPPAPWWSGGAALQWIVAHGGRRRAFQGGLVIAAMLFVLSLGVSLARISEQYRLEARIQRSGLWMAAQAQVELSRMMSVLHRHMLGDPDAGDAAVKLQYEILLSRLNLFSSGSGATEYAEMGRLQDRMPDIHALLAPVEGWLARLIDGDQEIDAQIDAALERLESLLRQAAQQLHLERQSAAADAMGGLRSLHWTLMGCMAGLLASVGLLLLLLRLESRRAHRMLVNAEAAARLQRQAERTLRVLIDSLPTMVSAYDRQGRYLFFNEAYARFHGLREDRLVIGCTPEALGVPMDAALELALGRQMPAPFMEFEATGANGEVRTLLATAAPVADDSGGAGQVVHVALDISDRKAAEQRVRHLAEHDALTDLPNRVLFANRLRHALSSARRQEECGLGRRSFALHCIDLDRFKDVNDSLGHQAGDSLLLAAAERMRACLRRGDTLARLGGDEFAILQTDVGEEEEVARLANRLVRVLGLPFVIDGCTVHTGASIGSVMAPLHGRSAQELQQCGDIALYRAKSEGRGRAVRFSPEMAAALTERRELEADLRVALRGSEELFLVYQPKFDLGRADPVGCEALLRWRHPRRGMISPAVFVPITEEAGLAADLSRLVLRLACGQIRAWMAQGLEVPVAVNLSAQHFAGDQALVLVQEALVAAGVPARLLEVEVTEGVFIRNADAAREALAALRALGVRVALDDFGTGYSSLSYLQHLPFDVVKVDRAFVRDLRPGYGSGVRVVDAIVRLAHGLGAQVVAEGVELPEQLEALRRLGCDSVQGFLLGRPMPPEELEALFDAGRQAAGKVA</sequence>
<name>A0ABR7RSU2_9PROT</name>
<dbReference type="PROSITE" id="PS50112">
    <property type="entry name" value="PAS"/>
    <property type="match status" value="1"/>
</dbReference>
<dbReference type="CDD" id="cd01949">
    <property type="entry name" value="GGDEF"/>
    <property type="match status" value="1"/>
</dbReference>
<dbReference type="SUPFAM" id="SSF141868">
    <property type="entry name" value="EAL domain-like"/>
    <property type="match status" value="1"/>
</dbReference>
<feature type="domain" description="PAC" evidence="4">
    <location>
        <begin position="317"/>
        <end position="369"/>
    </location>
</feature>
<dbReference type="Gene3D" id="3.20.20.450">
    <property type="entry name" value="EAL domain"/>
    <property type="match status" value="1"/>
</dbReference>
<evidence type="ECO:0000313" key="7">
    <source>
        <dbReference type="EMBL" id="MBC9209699.1"/>
    </source>
</evidence>
<dbReference type="InterPro" id="IPR035919">
    <property type="entry name" value="EAL_sf"/>
</dbReference>
<dbReference type="Pfam" id="PF00990">
    <property type="entry name" value="GGDEF"/>
    <property type="match status" value="1"/>
</dbReference>
<dbReference type="Pfam" id="PF08448">
    <property type="entry name" value="PAS_4"/>
    <property type="match status" value="1"/>
</dbReference>
<evidence type="ECO:0000256" key="1">
    <source>
        <dbReference type="SAM" id="Coils"/>
    </source>
</evidence>
<dbReference type="NCBIfam" id="TIGR00254">
    <property type="entry name" value="GGDEF"/>
    <property type="match status" value="1"/>
</dbReference>
<dbReference type="InterPro" id="IPR000160">
    <property type="entry name" value="GGDEF_dom"/>
</dbReference>
<dbReference type="SUPFAM" id="SSF55073">
    <property type="entry name" value="Nucleotide cyclase"/>
    <property type="match status" value="1"/>
</dbReference>
<feature type="domain" description="GGDEF" evidence="6">
    <location>
        <begin position="407"/>
        <end position="540"/>
    </location>
</feature>
<keyword evidence="2" id="KW-0812">Transmembrane</keyword>
<dbReference type="NCBIfam" id="TIGR00229">
    <property type="entry name" value="sensory_box"/>
    <property type="match status" value="1"/>
</dbReference>
<dbReference type="InterPro" id="IPR000014">
    <property type="entry name" value="PAS"/>
</dbReference>
<dbReference type="InterPro" id="IPR043128">
    <property type="entry name" value="Rev_trsase/Diguanyl_cyclase"/>
</dbReference>
<dbReference type="Gene3D" id="3.30.450.20">
    <property type="entry name" value="PAS domain"/>
    <property type="match status" value="1"/>
</dbReference>
<dbReference type="PANTHER" id="PTHR44757:SF2">
    <property type="entry name" value="BIOFILM ARCHITECTURE MAINTENANCE PROTEIN MBAA"/>
    <property type="match status" value="1"/>
</dbReference>
<dbReference type="SUPFAM" id="SSF55785">
    <property type="entry name" value="PYP-like sensor domain (PAS domain)"/>
    <property type="match status" value="1"/>
</dbReference>
<accession>A0ABR7RSU2</accession>
<feature type="coiled-coil region" evidence="1">
    <location>
        <begin position="158"/>
        <end position="189"/>
    </location>
</feature>
<gene>
    <name evidence="7" type="ORF">IBL26_22870</name>
</gene>
<dbReference type="CDD" id="cd01948">
    <property type="entry name" value="EAL"/>
    <property type="match status" value="1"/>
</dbReference>
<dbReference type="InterPro" id="IPR000700">
    <property type="entry name" value="PAS-assoc_C"/>
</dbReference>
<dbReference type="Pfam" id="PF00563">
    <property type="entry name" value="EAL"/>
    <property type="match status" value="1"/>
</dbReference>
<feature type="transmembrane region" description="Helical" evidence="2">
    <location>
        <begin position="38"/>
        <end position="57"/>
    </location>
</feature>